<sequence>MNRNKTKELLLGDEVRALYEQMDNGECKYKMIADDGSYYCRTVASREGAWQNSHLHLHVTEHYLVQAGWIAYASYEGQSILHLRIVTEGQHIVVQPGVHHNLYMSAGSVIHTIKYGMNTASDWTASPELDRLTQSLSEHQILQKGS</sequence>
<evidence type="ECO:0008006" key="3">
    <source>
        <dbReference type="Google" id="ProtNLM"/>
    </source>
</evidence>
<dbReference type="Proteomes" id="UP000247459">
    <property type="component" value="Unassembled WGS sequence"/>
</dbReference>
<evidence type="ECO:0000313" key="2">
    <source>
        <dbReference type="Proteomes" id="UP000247459"/>
    </source>
</evidence>
<dbReference type="AlphaFoldDB" id="A0A2W0C774"/>
<reference evidence="1 2" key="1">
    <citation type="submission" date="2018-01" db="EMBL/GenBank/DDBJ databases">
        <title>Genome sequence of the PGP bacterium Paenibacillus illinoisensis E3.</title>
        <authorList>
            <person name="Rolli E."/>
            <person name="Marasco R."/>
            <person name="Bessem C."/>
            <person name="Michoud G."/>
            <person name="Gaiarsa S."/>
            <person name="Borin S."/>
            <person name="Daffonchio D."/>
        </authorList>
    </citation>
    <scope>NUCLEOTIDE SEQUENCE [LARGE SCALE GENOMIC DNA]</scope>
    <source>
        <strain evidence="1 2">E3</strain>
    </source>
</reference>
<dbReference type="SUPFAM" id="SSF51182">
    <property type="entry name" value="RmlC-like cupins"/>
    <property type="match status" value="1"/>
</dbReference>
<comment type="caution">
    <text evidence="1">The sequence shown here is derived from an EMBL/GenBank/DDBJ whole genome shotgun (WGS) entry which is preliminary data.</text>
</comment>
<keyword evidence="1" id="KW-0548">Nucleotidyltransferase</keyword>
<evidence type="ECO:0000313" key="1">
    <source>
        <dbReference type="EMBL" id="PYY28653.1"/>
    </source>
</evidence>
<accession>A0A2W0C774</accession>
<organism evidence="1 2">
    <name type="scientific">Paenibacillus illinoisensis</name>
    <dbReference type="NCBI Taxonomy" id="59845"/>
    <lineage>
        <taxon>Bacteria</taxon>
        <taxon>Bacillati</taxon>
        <taxon>Bacillota</taxon>
        <taxon>Bacilli</taxon>
        <taxon>Bacillales</taxon>
        <taxon>Paenibacillaceae</taxon>
        <taxon>Paenibacillus</taxon>
    </lineage>
</organism>
<dbReference type="EMBL" id="PRLG01000020">
    <property type="protein sequence ID" value="PYY28653.1"/>
    <property type="molecule type" value="Genomic_DNA"/>
</dbReference>
<dbReference type="InterPro" id="IPR014710">
    <property type="entry name" value="RmlC-like_jellyroll"/>
</dbReference>
<name>A0A2W0C774_9BACL</name>
<protein>
    <recommendedName>
        <fullName evidence="3">AraC-type arabinose-binding/dimerisation domain-containing protein</fullName>
    </recommendedName>
</protein>
<dbReference type="Gene3D" id="2.60.120.10">
    <property type="entry name" value="Jelly Rolls"/>
    <property type="match status" value="1"/>
</dbReference>
<dbReference type="InterPro" id="IPR011051">
    <property type="entry name" value="RmlC_Cupin_sf"/>
</dbReference>
<proteinExistence type="predicted"/>
<dbReference type="OrthoDB" id="1650474at2"/>
<dbReference type="GO" id="GO:0016779">
    <property type="term" value="F:nucleotidyltransferase activity"/>
    <property type="evidence" value="ECO:0007669"/>
    <property type="project" value="UniProtKB-KW"/>
</dbReference>
<dbReference type="RefSeq" id="WP_110821167.1">
    <property type="nucleotide sequence ID" value="NZ_PRLG01000020.1"/>
</dbReference>
<keyword evidence="1" id="KW-0808">Transferase</keyword>
<gene>
    <name evidence="1" type="ORF">PIL02S_03859</name>
</gene>